<protein>
    <recommendedName>
        <fullName evidence="9 10">Multifunctional fusion protein</fullName>
    </recommendedName>
    <domain>
        <recommendedName>
            <fullName evidence="9">Protein translocase subunit SecD</fullName>
        </recommendedName>
    </domain>
    <domain>
        <recommendedName>
            <fullName evidence="10">Protein-export membrane protein SecF</fullName>
        </recommendedName>
    </domain>
</protein>
<dbReference type="eggNOG" id="COG0341">
    <property type="taxonomic scope" value="Bacteria"/>
</dbReference>
<organism evidence="15 16">
    <name type="scientific">Johnsonella ignava ATCC 51276</name>
    <dbReference type="NCBI Taxonomy" id="679200"/>
    <lineage>
        <taxon>Bacteria</taxon>
        <taxon>Bacillati</taxon>
        <taxon>Bacillota</taxon>
        <taxon>Clostridia</taxon>
        <taxon>Lachnospirales</taxon>
        <taxon>Lachnospiraceae</taxon>
        <taxon>Johnsonella</taxon>
    </lineage>
</organism>
<evidence type="ECO:0000256" key="8">
    <source>
        <dbReference type="ARBA" id="ARBA00023136"/>
    </source>
</evidence>
<evidence type="ECO:0000313" key="16">
    <source>
        <dbReference type="Proteomes" id="UP000003011"/>
    </source>
</evidence>
<evidence type="ECO:0000256" key="10">
    <source>
        <dbReference type="HAMAP-Rule" id="MF_01464"/>
    </source>
</evidence>
<evidence type="ECO:0000259" key="13">
    <source>
        <dbReference type="Pfam" id="PF21760"/>
    </source>
</evidence>
<keyword evidence="6 9" id="KW-1133">Transmembrane helix</keyword>
<dbReference type="GO" id="GO:0006605">
    <property type="term" value="P:protein targeting"/>
    <property type="evidence" value="ECO:0007669"/>
    <property type="project" value="UniProtKB-UniRule"/>
</dbReference>
<dbReference type="PANTHER" id="PTHR30081:SF1">
    <property type="entry name" value="PROTEIN TRANSLOCASE SUBUNIT SECD"/>
    <property type="match status" value="1"/>
</dbReference>
<comment type="caution">
    <text evidence="9">Lacks conserved residue(s) required for the propagation of feature annotation.</text>
</comment>
<feature type="transmembrane region" description="Helical" evidence="9">
    <location>
        <begin position="243"/>
        <end position="261"/>
    </location>
</feature>
<keyword evidence="4 9" id="KW-0812">Transmembrane</keyword>
<feature type="region of interest" description="Disordered" evidence="11">
    <location>
        <begin position="716"/>
        <end position="754"/>
    </location>
</feature>
<dbReference type="InterPro" id="IPR048634">
    <property type="entry name" value="SecD_SecF_C"/>
</dbReference>
<dbReference type="HAMAP" id="MF_01464_B">
    <property type="entry name" value="SecF_B"/>
    <property type="match status" value="1"/>
</dbReference>
<feature type="transmembrane region" description="Helical" evidence="9">
    <location>
        <begin position="674"/>
        <end position="699"/>
    </location>
</feature>
<comment type="similarity">
    <text evidence="9">Belongs to the SecD/SecF family. SecD subfamily.</text>
</comment>
<feature type="transmembrane region" description="Helical" evidence="9">
    <location>
        <begin position="597"/>
        <end position="618"/>
    </location>
</feature>
<keyword evidence="5 9" id="KW-0653">Protein transport</keyword>
<dbReference type="HAMAP" id="MF_01463_B">
    <property type="entry name" value="SecD_B"/>
    <property type="match status" value="1"/>
</dbReference>
<evidence type="ECO:0000256" key="9">
    <source>
        <dbReference type="HAMAP-Rule" id="MF_01463"/>
    </source>
</evidence>
<accession>G5GH90</accession>
<evidence type="ECO:0000313" key="15">
    <source>
        <dbReference type="EMBL" id="EHI55887.1"/>
    </source>
</evidence>
<gene>
    <name evidence="10" type="primary">secF</name>
    <name evidence="9" type="synonym">secD</name>
    <name evidence="15" type="ORF">HMPREF9333_00930</name>
</gene>
<feature type="transmembrane region" description="Helical" evidence="9">
    <location>
        <begin position="417"/>
        <end position="436"/>
    </location>
</feature>
<dbReference type="Pfam" id="PF02355">
    <property type="entry name" value="SecD_SecF_C"/>
    <property type="match status" value="2"/>
</dbReference>
<feature type="transmembrane region" description="Helical" evidence="9">
    <location>
        <begin position="650"/>
        <end position="668"/>
    </location>
</feature>
<dbReference type="GO" id="GO:0065002">
    <property type="term" value="P:intracellular protein transmembrane transport"/>
    <property type="evidence" value="ECO:0007669"/>
    <property type="project" value="UniProtKB-UniRule"/>
</dbReference>
<dbReference type="InterPro" id="IPR022645">
    <property type="entry name" value="SecD/SecF_bac"/>
</dbReference>
<evidence type="ECO:0000259" key="12">
    <source>
        <dbReference type="Pfam" id="PF02355"/>
    </source>
</evidence>
<dbReference type="AlphaFoldDB" id="G5GH90"/>
<dbReference type="Proteomes" id="UP000003011">
    <property type="component" value="Unassembled WGS sequence"/>
</dbReference>
<dbReference type="STRING" id="679200.HMPREF9333_00930"/>
<dbReference type="Gene3D" id="1.20.1640.10">
    <property type="entry name" value="Multidrug efflux transporter AcrB transmembrane domain"/>
    <property type="match status" value="2"/>
</dbReference>
<feature type="compositionally biased region" description="Basic and acidic residues" evidence="11">
    <location>
        <begin position="803"/>
        <end position="822"/>
    </location>
</feature>
<dbReference type="Pfam" id="PF22599">
    <property type="entry name" value="SecDF_P1_head"/>
    <property type="match status" value="1"/>
</dbReference>
<dbReference type="GO" id="GO:0043952">
    <property type="term" value="P:protein transport by the Sec complex"/>
    <property type="evidence" value="ECO:0007669"/>
    <property type="project" value="UniProtKB-UniRule"/>
</dbReference>
<comment type="subunit">
    <text evidence="10">Forms a complex with SecD. Part of the essential Sec protein translocation apparatus which comprises SecA, SecYEG and auxiliary proteins SecDF. Other proteins may also be involved.</text>
</comment>
<comment type="similarity">
    <text evidence="10">Belongs to the SecD/SecF family. SecF subfamily.</text>
</comment>
<dbReference type="Gene3D" id="3.30.70.3220">
    <property type="match status" value="1"/>
</dbReference>
<feature type="transmembrane region" description="Helical" evidence="9">
    <location>
        <begin position="335"/>
        <end position="357"/>
    </location>
</feature>
<keyword evidence="7 9" id="KW-0811">Translocation</keyword>
<dbReference type="InterPro" id="IPR022813">
    <property type="entry name" value="SecD/SecF_arch_bac"/>
</dbReference>
<dbReference type="EMBL" id="ACZL01000015">
    <property type="protein sequence ID" value="EHI55887.1"/>
    <property type="molecule type" value="Genomic_DNA"/>
</dbReference>
<evidence type="ECO:0000256" key="11">
    <source>
        <dbReference type="SAM" id="MobiDB-lite"/>
    </source>
</evidence>
<dbReference type="NCBIfam" id="TIGR01129">
    <property type="entry name" value="secD"/>
    <property type="match status" value="1"/>
</dbReference>
<dbReference type="GO" id="GO:0005886">
    <property type="term" value="C:plasma membrane"/>
    <property type="evidence" value="ECO:0007669"/>
    <property type="project" value="UniProtKB-SubCell"/>
</dbReference>
<dbReference type="eggNOG" id="COG0342">
    <property type="taxonomic scope" value="Bacteria"/>
</dbReference>
<dbReference type="PATRIC" id="fig|679200.3.peg.980"/>
<reference evidence="15 16" key="1">
    <citation type="submission" date="2011-08" db="EMBL/GenBank/DDBJ databases">
        <title>The Genome Sequence of Johnsonella ignava ATCC 51276.</title>
        <authorList>
            <consortium name="The Broad Institute Genome Sequencing Platform"/>
            <person name="Earl A."/>
            <person name="Ward D."/>
            <person name="Feldgarden M."/>
            <person name="Gevers D."/>
            <person name="Izard J."/>
            <person name="Blanton J.M."/>
            <person name="Baranova O.V."/>
            <person name="Dewhirst F.E."/>
            <person name="Young S.K."/>
            <person name="Zeng Q."/>
            <person name="Gargeya S."/>
            <person name="Fitzgerald M."/>
            <person name="Haas B."/>
            <person name="Abouelleil A."/>
            <person name="Alvarado L."/>
            <person name="Arachchi H.M."/>
            <person name="Berlin A."/>
            <person name="Brown A."/>
            <person name="Chapman S.B."/>
            <person name="Chen Z."/>
            <person name="Dunbar C."/>
            <person name="Freedman E."/>
            <person name="Gearin G."/>
            <person name="Gellesch M."/>
            <person name="Goldberg J."/>
            <person name="Griggs A."/>
            <person name="Gujja S."/>
            <person name="Heiman D."/>
            <person name="Howarth C."/>
            <person name="Larson L."/>
            <person name="Lui A."/>
            <person name="MacDonald P.J.P."/>
            <person name="Montmayeur A."/>
            <person name="Murphy C."/>
            <person name="Neiman D."/>
            <person name="Pearson M."/>
            <person name="Priest M."/>
            <person name="Roberts A."/>
            <person name="Saif S."/>
            <person name="Shea T."/>
            <person name="Shenoy N."/>
            <person name="Sisk P."/>
            <person name="Stolte C."/>
            <person name="Sykes S."/>
            <person name="Wortman J."/>
            <person name="Nusbaum C."/>
            <person name="Birren B."/>
        </authorList>
    </citation>
    <scope>NUCLEOTIDE SEQUENCE [LARGE SCALE GENOMIC DNA]</scope>
    <source>
        <strain evidence="15 16">ATCC 51276</strain>
    </source>
</reference>
<feature type="transmembrane region" description="Helical" evidence="9">
    <location>
        <begin position="363"/>
        <end position="382"/>
    </location>
</feature>
<feature type="domain" description="Protein export membrane protein SecD/SecF C-terminal" evidence="12">
    <location>
        <begin position="219"/>
        <end position="387"/>
    </location>
</feature>
<dbReference type="RefSeq" id="WP_005540241.1">
    <property type="nucleotide sequence ID" value="NZ_JH378831.1"/>
</dbReference>
<name>G5GH90_9FIRM</name>
<evidence type="ECO:0000256" key="1">
    <source>
        <dbReference type="ARBA" id="ARBA00004651"/>
    </source>
</evidence>
<feature type="domain" description="SecDF P1 head subdomain" evidence="14">
    <location>
        <begin position="117"/>
        <end position="217"/>
    </location>
</feature>
<dbReference type="SUPFAM" id="SSF82866">
    <property type="entry name" value="Multidrug efflux transporter AcrB transmembrane domain"/>
    <property type="match status" value="2"/>
</dbReference>
<dbReference type="PANTHER" id="PTHR30081">
    <property type="entry name" value="PROTEIN-EXPORT MEMBRANE PROTEIN SEC"/>
    <property type="match status" value="1"/>
</dbReference>
<dbReference type="NCBIfam" id="TIGR00966">
    <property type="entry name" value="transloc_SecF"/>
    <property type="match status" value="1"/>
</dbReference>
<feature type="transmembrane region" description="Helical" evidence="9">
    <location>
        <begin position="293"/>
        <end position="314"/>
    </location>
</feature>
<comment type="function">
    <text evidence="9">Part of the Sec protein translocase complex. Interacts with the SecYEG preprotein conducting channel. SecDF uses the proton motive force (PMF) to complete protein translocation after the ATP-dependent function of SecA.</text>
</comment>
<keyword evidence="8 9" id="KW-0472">Membrane</keyword>
<feature type="transmembrane region" description="Helical" evidence="9">
    <location>
        <begin position="569"/>
        <end position="591"/>
    </location>
</feature>
<comment type="subunit">
    <text evidence="9">Forms a complex with SecF. Part of the essential Sec protein translocation apparatus which comprises SecA, SecYEG and auxiliary proteins SecDF. Other proteins may also be involved.</text>
</comment>
<feature type="region of interest" description="Disordered" evidence="11">
    <location>
        <begin position="774"/>
        <end position="841"/>
    </location>
</feature>
<dbReference type="OrthoDB" id="9805019at2"/>
<feature type="domain" description="Protein translocase subunit SecDF P1" evidence="13">
    <location>
        <begin position="60"/>
        <end position="115"/>
    </location>
</feature>
<feature type="compositionally biased region" description="Polar residues" evidence="11">
    <location>
        <begin position="774"/>
        <end position="784"/>
    </location>
</feature>
<evidence type="ECO:0000256" key="2">
    <source>
        <dbReference type="ARBA" id="ARBA00022448"/>
    </source>
</evidence>
<dbReference type="NCBIfam" id="TIGR00916">
    <property type="entry name" value="2A0604s01"/>
    <property type="match status" value="2"/>
</dbReference>
<evidence type="ECO:0000256" key="5">
    <source>
        <dbReference type="ARBA" id="ARBA00022927"/>
    </source>
</evidence>
<dbReference type="Pfam" id="PF21760">
    <property type="entry name" value="SecD_1st"/>
    <property type="match status" value="1"/>
</dbReference>
<feature type="domain" description="Protein export membrane protein SecD/SecF C-terminal" evidence="12">
    <location>
        <begin position="516"/>
        <end position="701"/>
    </location>
</feature>
<dbReference type="InterPro" id="IPR055344">
    <property type="entry name" value="SecD_SecF_C_bact"/>
</dbReference>
<dbReference type="InterPro" id="IPR048631">
    <property type="entry name" value="SecD_1st"/>
</dbReference>
<keyword evidence="3 9" id="KW-1003">Cell membrane</keyword>
<evidence type="ECO:0000256" key="7">
    <source>
        <dbReference type="ARBA" id="ARBA00023010"/>
    </source>
</evidence>
<keyword evidence="2 9" id="KW-0813">Transport</keyword>
<dbReference type="InterPro" id="IPR022646">
    <property type="entry name" value="SecD/SecF_CS"/>
</dbReference>
<dbReference type="PRINTS" id="PR01755">
    <property type="entry name" value="SECFTRNLCASE"/>
</dbReference>
<dbReference type="GO" id="GO:0015450">
    <property type="term" value="F:protein-transporting ATPase activity"/>
    <property type="evidence" value="ECO:0007669"/>
    <property type="project" value="InterPro"/>
</dbReference>
<dbReference type="Pfam" id="PF07549">
    <property type="entry name" value="Sec_GG"/>
    <property type="match status" value="2"/>
</dbReference>
<sequence length="841" mass="90557">MRSNKRKGFLKLLVVFAALAAFAYLSYMSMGQIKLGLDLAGGVSITYQAVEENPSDGDMNDTIYKLQKRVQTVSTEAEVYREGKNRINIDIPGVSNANAILEQLGKPGSLSFVGPDNTVILTGDMVEAAQAASTVDQNTGQRKYLVELSFKDEGKKAFADATAKFLNQRISIVYDGSVVSSPVVRAAITDGKCTIDGMENHEEAENLASTIRIGSLSLELEELRSNVVGAKLGQDAIATSLKAAAIGFAAVALFMIAGYLLPGCAAVIALAIYVEVIICLLAAFEITLTLPGIAGIILSIGMAVDANVVIFARIKEEIGSGKAVDASIKSGYNKALSAIIDGNITTLIAAAVLFVMGTGTVKGFASTLGLGIILSMFTAIFVTRSVMDGFYNIGASNAKYYGSKKDAKIIDFLSKKYIFIAVSAFVIAVGFIAMFMNDAATGKKFNYSIDFKGGTSTNVTFNEDMSLEDISSKVVPVVSSVTNDADIQTQKVKDSTEVIIKTRTLNVEEREQLNEALKSNFNVDTDKITAESISATVSNEMKKDAIVATLVATLLMLIYIWFRFSDIRFALSSVAALMHDVLVVITFYAVAKWSLGSTFIACILTIVGYSINATIVIFDRIRENLKSFSRKLDRKEIVNLSVTQTLSRSINSSLTTFITIFILYLLGVSSIREFALPIMVGIVCGTYSSVCLAGAFWYIMIEYTNKTGAGTSVKSVSENQSLSSNSSSGKSKSGKKSKAKADNRDIDNDISDGTGNKPDIDKLYLDKVVNAKDSSTSNKDTDISYNDDTDMANDENGTANEDSLEKTLVKETSVKEDSEQKKTAQKASGNFNKGKKKKKKK</sequence>
<evidence type="ECO:0000256" key="6">
    <source>
        <dbReference type="ARBA" id="ARBA00022989"/>
    </source>
</evidence>
<dbReference type="InterPro" id="IPR054384">
    <property type="entry name" value="SecDF_P1_head"/>
</dbReference>
<evidence type="ECO:0000256" key="4">
    <source>
        <dbReference type="ARBA" id="ARBA00022692"/>
    </source>
</evidence>
<feature type="transmembrane region" description="Helical" evidence="9">
    <location>
        <begin position="545"/>
        <end position="562"/>
    </location>
</feature>
<proteinExistence type="inferred from homology"/>
<keyword evidence="16" id="KW-1185">Reference proteome</keyword>
<comment type="subcellular location">
    <subcellularLocation>
        <location evidence="1 9">Cell membrane</location>
        <topology evidence="1 9">Multi-pass membrane protein</topology>
    </subcellularLocation>
</comment>
<dbReference type="InterPro" id="IPR005791">
    <property type="entry name" value="SecD"/>
</dbReference>
<dbReference type="FunFam" id="1.20.1640.10:FF:000004">
    <property type="entry name" value="Protein translocase subunit SecD"/>
    <property type="match status" value="1"/>
</dbReference>
<feature type="compositionally biased region" description="Low complexity" evidence="11">
    <location>
        <begin position="716"/>
        <end position="731"/>
    </location>
</feature>
<comment type="caution">
    <text evidence="15">The sequence shown here is derived from an EMBL/GenBank/DDBJ whole genome shotgun (WGS) entry which is preliminary data.</text>
</comment>
<evidence type="ECO:0000256" key="3">
    <source>
        <dbReference type="ARBA" id="ARBA00022475"/>
    </source>
</evidence>
<feature type="transmembrane region" description="Helical" evidence="9">
    <location>
        <begin position="268"/>
        <end position="287"/>
    </location>
</feature>
<dbReference type="HOGENOM" id="CLU_007894_3_0_9"/>
<dbReference type="InterPro" id="IPR005665">
    <property type="entry name" value="SecF_bac"/>
</dbReference>
<evidence type="ECO:0000259" key="14">
    <source>
        <dbReference type="Pfam" id="PF22599"/>
    </source>
</evidence>